<dbReference type="Proteomes" id="UP000054018">
    <property type="component" value="Unassembled WGS sequence"/>
</dbReference>
<keyword evidence="3" id="KW-1185">Reference proteome</keyword>
<dbReference type="HOGENOM" id="CLU_125776_0_0_1"/>
<protein>
    <recommendedName>
        <fullName evidence="4">JmjC domain-containing protein</fullName>
    </recommendedName>
</protein>
<dbReference type="EMBL" id="KN833732">
    <property type="protein sequence ID" value="KIK22970.1"/>
    <property type="molecule type" value="Genomic_DNA"/>
</dbReference>
<name>A0A0C9YDT9_9AGAM</name>
<sequence length="163" mass="18337">MSIFFFSFLLQELTSAGKLSLLDALAVACKGNVIIMSPNVDYVPEPFIFEEEDMCCCADGCFRVVDCFQWPQMHEQQYEYSVCIPWKGSIPTLHTAWYTPTLDDFVIPTGSWFTVGTLHTAKVTAFSGLLQTLCSHHHTLQDRPVGQDALHVICLAKHEVMCL</sequence>
<feature type="chain" id="PRO_5002206681" description="JmjC domain-containing protein" evidence="1">
    <location>
        <begin position="17"/>
        <end position="163"/>
    </location>
</feature>
<reference evidence="2 3" key="1">
    <citation type="submission" date="2014-04" db="EMBL/GenBank/DDBJ databases">
        <authorList>
            <consortium name="DOE Joint Genome Institute"/>
            <person name="Kuo A."/>
            <person name="Kohler A."/>
            <person name="Costa M.D."/>
            <person name="Nagy L.G."/>
            <person name="Floudas D."/>
            <person name="Copeland A."/>
            <person name="Barry K.W."/>
            <person name="Cichocki N."/>
            <person name="Veneault-Fourrey C."/>
            <person name="LaButti K."/>
            <person name="Lindquist E.A."/>
            <person name="Lipzen A."/>
            <person name="Lundell T."/>
            <person name="Morin E."/>
            <person name="Murat C."/>
            <person name="Sun H."/>
            <person name="Tunlid A."/>
            <person name="Henrissat B."/>
            <person name="Grigoriev I.V."/>
            <person name="Hibbett D.S."/>
            <person name="Martin F."/>
            <person name="Nordberg H.P."/>
            <person name="Cantor M.N."/>
            <person name="Hua S.X."/>
        </authorList>
    </citation>
    <scope>NUCLEOTIDE SEQUENCE [LARGE SCALE GENOMIC DNA]</scope>
    <source>
        <strain evidence="2 3">441</strain>
    </source>
</reference>
<gene>
    <name evidence="2" type="ORF">PISMIDRAFT_101414</name>
</gene>
<organism evidence="2 3">
    <name type="scientific">Pisolithus microcarpus 441</name>
    <dbReference type="NCBI Taxonomy" id="765257"/>
    <lineage>
        <taxon>Eukaryota</taxon>
        <taxon>Fungi</taxon>
        <taxon>Dikarya</taxon>
        <taxon>Basidiomycota</taxon>
        <taxon>Agaricomycotina</taxon>
        <taxon>Agaricomycetes</taxon>
        <taxon>Agaricomycetidae</taxon>
        <taxon>Boletales</taxon>
        <taxon>Sclerodermatineae</taxon>
        <taxon>Pisolithaceae</taxon>
        <taxon>Pisolithus</taxon>
    </lineage>
</organism>
<proteinExistence type="predicted"/>
<dbReference type="AlphaFoldDB" id="A0A0C9YDT9"/>
<reference evidence="3" key="2">
    <citation type="submission" date="2015-01" db="EMBL/GenBank/DDBJ databases">
        <title>Evolutionary Origins and Diversification of the Mycorrhizal Mutualists.</title>
        <authorList>
            <consortium name="DOE Joint Genome Institute"/>
            <consortium name="Mycorrhizal Genomics Consortium"/>
            <person name="Kohler A."/>
            <person name="Kuo A."/>
            <person name="Nagy L.G."/>
            <person name="Floudas D."/>
            <person name="Copeland A."/>
            <person name="Barry K.W."/>
            <person name="Cichocki N."/>
            <person name="Veneault-Fourrey C."/>
            <person name="LaButti K."/>
            <person name="Lindquist E.A."/>
            <person name="Lipzen A."/>
            <person name="Lundell T."/>
            <person name="Morin E."/>
            <person name="Murat C."/>
            <person name="Riley R."/>
            <person name="Ohm R."/>
            <person name="Sun H."/>
            <person name="Tunlid A."/>
            <person name="Henrissat B."/>
            <person name="Grigoriev I.V."/>
            <person name="Hibbett D.S."/>
            <person name="Martin F."/>
        </authorList>
    </citation>
    <scope>NUCLEOTIDE SEQUENCE [LARGE SCALE GENOMIC DNA]</scope>
    <source>
        <strain evidence="3">441</strain>
    </source>
</reference>
<evidence type="ECO:0000313" key="2">
    <source>
        <dbReference type="EMBL" id="KIK22970.1"/>
    </source>
</evidence>
<evidence type="ECO:0000256" key="1">
    <source>
        <dbReference type="SAM" id="SignalP"/>
    </source>
</evidence>
<keyword evidence="1" id="KW-0732">Signal</keyword>
<feature type="signal peptide" evidence="1">
    <location>
        <begin position="1"/>
        <end position="16"/>
    </location>
</feature>
<accession>A0A0C9YDT9</accession>
<dbReference type="OrthoDB" id="10335964at2759"/>
<evidence type="ECO:0008006" key="4">
    <source>
        <dbReference type="Google" id="ProtNLM"/>
    </source>
</evidence>
<evidence type="ECO:0000313" key="3">
    <source>
        <dbReference type="Proteomes" id="UP000054018"/>
    </source>
</evidence>